<dbReference type="RefSeq" id="WP_049989161.1">
    <property type="nucleotide sequence ID" value="NZ_FOIS01000005.1"/>
</dbReference>
<dbReference type="GO" id="GO:0004497">
    <property type="term" value="F:monooxygenase activity"/>
    <property type="evidence" value="ECO:0007669"/>
    <property type="project" value="UniProtKB-KW"/>
</dbReference>
<gene>
    <name evidence="1" type="ORF">SAMN05216285_3858</name>
</gene>
<keyword evidence="1" id="KW-0560">Oxidoreductase</keyword>
<dbReference type="Pfam" id="PF13826">
    <property type="entry name" value="Monooxy_af470-like"/>
    <property type="match status" value="1"/>
</dbReference>
<organism evidence="1 2">
    <name type="scientific">Natrinema salifodinae</name>
    <dbReference type="NCBI Taxonomy" id="1202768"/>
    <lineage>
        <taxon>Archaea</taxon>
        <taxon>Methanobacteriati</taxon>
        <taxon>Methanobacteriota</taxon>
        <taxon>Stenosarchaea group</taxon>
        <taxon>Halobacteria</taxon>
        <taxon>Halobacteriales</taxon>
        <taxon>Natrialbaceae</taxon>
        <taxon>Natrinema</taxon>
    </lineage>
</organism>
<dbReference type="EMBL" id="FOIS01000005">
    <property type="protein sequence ID" value="SEW30478.1"/>
    <property type="molecule type" value="Genomic_DNA"/>
</dbReference>
<dbReference type="InterPro" id="IPR025444">
    <property type="entry name" value="Monooxy_af470"/>
</dbReference>
<sequence length="106" mass="12137">MYLVIFRLAPGEYDAEFHELNDAIQAAAEDTEGYLGKRTWHAPDSEEVLVVYYWVSLDALESFGADADHKRAKQRWTEWYDAYEVTVTEVVETYGSEFGDDASPFA</sequence>
<reference evidence="2" key="1">
    <citation type="submission" date="2016-10" db="EMBL/GenBank/DDBJ databases">
        <authorList>
            <person name="Varghese N."/>
        </authorList>
    </citation>
    <scope>NUCLEOTIDE SEQUENCE [LARGE SCALE GENOMIC DNA]</scope>
    <source>
        <strain evidence="2">CGMCC 1.12284</strain>
    </source>
</reference>
<proteinExistence type="predicted"/>
<dbReference type="AlphaFoldDB" id="A0A1I0QT10"/>
<protein>
    <submittedName>
        <fullName evidence="1">Heme-degrading monooxygenase HmoA</fullName>
    </submittedName>
</protein>
<keyword evidence="2" id="KW-1185">Reference proteome</keyword>
<evidence type="ECO:0000313" key="1">
    <source>
        <dbReference type="EMBL" id="SEW30478.1"/>
    </source>
</evidence>
<accession>A0A1I0QT10</accession>
<dbReference type="OrthoDB" id="154964at2157"/>
<name>A0A1I0QT10_9EURY</name>
<keyword evidence="1" id="KW-0503">Monooxygenase</keyword>
<dbReference type="InterPro" id="IPR011008">
    <property type="entry name" value="Dimeric_a/b-barrel"/>
</dbReference>
<dbReference type="Proteomes" id="UP000183275">
    <property type="component" value="Unassembled WGS sequence"/>
</dbReference>
<dbReference type="STRING" id="1202768.SAMN05216285_3858"/>
<evidence type="ECO:0000313" key="2">
    <source>
        <dbReference type="Proteomes" id="UP000183275"/>
    </source>
</evidence>
<dbReference type="Gene3D" id="3.30.70.100">
    <property type="match status" value="1"/>
</dbReference>
<dbReference type="SUPFAM" id="SSF54909">
    <property type="entry name" value="Dimeric alpha+beta barrel"/>
    <property type="match status" value="1"/>
</dbReference>